<comment type="caution">
    <text evidence="1">The sequence shown here is derived from an EMBL/GenBank/DDBJ whole genome shotgun (WGS) entry which is preliminary data.</text>
</comment>
<dbReference type="Proteomes" id="UP000610527">
    <property type="component" value="Unassembled WGS sequence"/>
</dbReference>
<name>A0ABX2LS71_9STAP</name>
<organism evidence="1 2">
    <name type="scientific">Staphylococcus borealis</name>
    <dbReference type="NCBI Taxonomy" id="2742203"/>
    <lineage>
        <taxon>Bacteria</taxon>
        <taxon>Bacillati</taxon>
        <taxon>Bacillota</taxon>
        <taxon>Bacilli</taxon>
        <taxon>Bacillales</taxon>
        <taxon>Staphylococcaceae</taxon>
        <taxon>Staphylococcus</taxon>
    </lineage>
</organism>
<sequence length="86" mass="9877">MVFNKELVDQYLKIVDDENPIHSDIVPGQLIVEKVFSMLDQHWDKYKIKYLESIGINEFVGFEVVGKNKIIVSNKSGGVKLVIIRN</sequence>
<evidence type="ECO:0000313" key="1">
    <source>
        <dbReference type="EMBL" id="NUI83404.1"/>
    </source>
</evidence>
<proteinExistence type="predicted"/>
<protein>
    <submittedName>
        <fullName evidence="1">Uncharacterized protein</fullName>
    </submittedName>
</protein>
<reference evidence="1 2" key="1">
    <citation type="submission" date="2020-06" db="EMBL/GenBank/DDBJ databases">
        <title>Staphylococcus borealis sp. nov. -A novel member of the Staphylococcaceae family isolated from skin and blood in humans.</title>
        <authorList>
            <person name="Pain M."/>
            <person name="Wolden R."/>
            <person name="Jaen-Luchoro D."/>
            <person name="Salva-Serra F."/>
            <person name="Iglesias B.P."/>
            <person name="Karlsson R."/>
            <person name="Klingenberg C."/>
            <person name="Cavanagh J.P."/>
        </authorList>
    </citation>
    <scope>NUCLEOTIDE SEQUENCE [LARGE SCALE GENOMIC DNA]</scope>
    <source>
        <strain evidence="1 2">58-22</strain>
    </source>
</reference>
<dbReference type="GeneID" id="74187363"/>
<gene>
    <name evidence="1" type="ORF">HUN84_11895</name>
</gene>
<dbReference type="RefSeq" id="WP_053031368.1">
    <property type="nucleotide sequence ID" value="NZ_CUEE01000015.1"/>
</dbReference>
<evidence type="ECO:0000313" key="2">
    <source>
        <dbReference type="Proteomes" id="UP000610527"/>
    </source>
</evidence>
<accession>A0ABX2LS71</accession>
<dbReference type="EMBL" id="JABVEG010000011">
    <property type="protein sequence ID" value="NUI83404.1"/>
    <property type="molecule type" value="Genomic_DNA"/>
</dbReference>
<keyword evidence="2" id="KW-1185">Reference proteome</keyword>